<evidence type="ECO:0000256" key="5">
    <source>
        <dbReference type="ARBA" id="ARBA00023014"/>
    </source>
</evidence>
<sequence>MFIQEEAIGSAQVSIVDGASAAHQAIDLMLSVMSDGLDHPELWSLVPSILSENPLVVETLLQRSSMEPSPPVRVQMQLLLGLCTAAAGGSQDALSALMPLCATESQNVQVQGVIFRLEGLLDPGNSKYQLTGRVCMNPFIELDVLENSTHLCCASWLPTSTGDLSYVPWQDVWNGDTAQAIRGSMLDGSYRFCNKRTCPSIQSSQFPTIEELEADPKWSEIIRPRATTMPRGPEMLNLSYDRTCNLSCPSCRTERYAADDATRARFDTMQERQILPLLKNAKTVFVTGSGDPFASKNFRRLMTQLDAGGYPDLKFIIMTNGMLFTPRQWEAFPSLHRRVESLRISLDAATGPTHELLRRGARWSVMVENLRFAGQLLAEGLIEDFSLSFTVQQENFREMGDAVELAREVGAAGIYFGQITNWGTFTPVEYERKAVFVPGHREHEAFLEAARDPRLRDDLVLPSDLAEFLEQRV</sequence>
<accession>A0A840YAU4</accession>
<dbReference type="InterPro" id="IPR007197">
    <property type="entry name" value="rSAM"/>
</dbReference>
<dbReference type="CDD" id="cd01335">
    <property type="entry name" value="Radical_SAM"/>
    <property type="match status" value="1"/>
</dbReference>
<dbReference type="SFLD" id="SFLDS00029">
    <property type="entry name" value="Radical_SAM"/>
    <property type="match status" value="1"/>
</dbReference>
<name>A0A840YAU4_9SPHN</name>
<dbReference type="Proteomes" id="UP000527143">
    <property type="component" value="Unassembled WGS sequence"/>
</dbReference>
<proteinExistence type="predicted"/>
<keyword evidence="8" id="KW-1185">Reference proteome</keyword>
<comment type="caution">
    <text evidence="7">The sequence shown here is derived from an EMBL/GenBank/DDBJ whole genome shotgun (WGS) entry which is preliminary data.</text>
</comment>
<dbReference type="GO" id="GO:0051536">
    <property type="term" value="F:iron-sulfur cluster binding"/>
    <property type="evidence" value="ECO:0007669"/>
    <property type="project" value="UniProtKB-KW"/>
</dbReference>
<dbReference type="PANTHER" id="PTHR11228">
    <property type="entry name" value="RADICAL SAM DOMAIN PROTEIN"/>
    <property type="match status" value="1"/>
</dbReference>
<reference evidence="7 8" key="1">
    <citation type="submission" date="2020-08" db="EMBL/GenBank/DDBJ databases">
        <title>Genomic Encyclopedia of Type Strains, Phase IV (KMG-IV): sequencing the most valuable type-strain genomes for metagenomic binning, comparative biology and taxonomic classification.</title>
        <authorList>
            <person name="Goeker M."/>
        </authorList>
    </citation>
    <scope>NUCLEOTIDE SEQUENCE [LARGE SCALE GENOMIC DNA]</scope>
    <source>
        <strain evidence="7 8">DSM 26736</strain>
    </source>
</reference>
<dbReference type="SFLD" id="SFLDG01067">
    <property type="entry name" value="SPASM/twitch_domain_containing"/>
    <property type="match status" value="1"/>
</dbReference>
<feature type="domain" description="Radical SAM core" evidence="6">
    <location>
        <begin position="242"/>
        <end position="375"/>
    </location>
</feature>
<evidence type="ECO:0000259" key="6">
    <source>
        <dbReference type="Pfam" id="PF04055"/>
    </source>
</evidence>
<evidence type="ECO:0000256" key="1">
    <source>
        <dbReference type="ARBA" id="ARBA00001966"/>
    </source>
</evidence>
<dbReference type="InterPro" id="IPR058240">
    <property type="entry name" value="rSAM_sf"/>
</dbReference>
<keyword evidence="2" id="KW-0949">S-adenosyl-L-methionine</keyword>
<dbReference type="InterPro" id="IPR050377">
    <property type="entry name" value="Radical_SAM_PqqE_MftC-like"/>
</dbReference>
<dbReference type="CDD" id="cd21109">
    <property type="entry name" value="SPASM"/>
    <property type="match status" value="1"/>
</dbReference>
<dbReference type="Pfam" id="PF04055">
    <property type="entry name" value="Radical_SAM"/>
    <property type="match status" value="1"/>
</dbReference>
<keyword evidence="5" id="KW-0411">Iron-sulfur</keyword>
<dbReference type="EMBL" id="JACIJF010000003">
    <property type="protein sequence ID" value="MBB5709974.1"/>
    <property type="molecule type" value="Genomic_DNA"/>
</dbReference>
<dbReference type="SUPFAM" id="SSF102114">
    <property type="entry name" value="Radical SAM enzymes"/>
    <property type="match status" value="1"/>
</dbReference>
<evidence type="ECO:0000256" key="2">
    <source>
        <dbReference type="ARBA" id="ARBA00022691"/>
    </source>
</evidence>
<dbReference type="AlphaFoldDB" id="A0A840YAU4"/>
<evidence type="ECO:0000313" key="8">
    <source>
        <dbReference type="Proteomes" id="UP000527143"/>
    </source>
</evidence>
<evidence type="ECO:0000313" key="7">
    <source>
        <dbReference type="EMBL" id="MBB5709974.1"/>
    </source>
</evidence>
<dbReference type="GO" id="GO:0003824">
    <property type="term" value="F:catalytic activity"/>
    <property type="evidence" value="ECO:0007669"/>
    <property type="project" value="InterPro"/>
</dbReference>
<dbReference type="PANTHER" id="PTHR11228:SF7">
    <property type="entry name" value="PQQA PEPTIDE CYCLASE"/>
    <property type="match status" value="1"/>
</dbReference>
<protein>
    <submittedName>
        <fullName evidence="7">Sulfatase maturation enzyme AslB (Radical SAM superfamily)</fullName>
    </submittedName>
</protein>
<dbReference type="Gene3D" id="3.20.20.70">
    <property type="entry name" value="Aldolase class I"/>
    <property type="match status" value="1"/>
</dbReference>
<comment type="cofactor">
    <cofactor evidence="1">
        <name>[4Fe-4S] cluster</name>
        <dbReference type="ChEBI" id="CHEBI:49883"/>
    </cofactor>
</comment>
<keyword evidence="3" id="KW-0479">Metal-binding</keyword>
<evidence type="ECO:0000256" key="4">
    <source>
        <dbReference type="ARBA" id="ARBA00023004"/>
    </source>
</evidence>
<dbReference type="RefSeq" id="WP_184085528.1">
    <property type="nucleotide sequence ID" value="NZ_JACIJF010000003.1"/>
</dbReference>
<keyword evidence="4" id="KW-0408">Iron</keyword>
<organism evidence="7 8">
    <name type="scientific">Sphingomonas xinjiangensis</name>
    <dbReference type="NCBI Taxonomy" id="643568"/>
    <lineage>
        <taxon>Bacteria</taxon>
        <taxon>Pseudomonadati</taxon>
        <taxon>Pseudomonadota</taxon>
        <taxon>Alphaproteobacteria</taxon>
        <taxon>Sphingomonadales</taxon>
        <taxon>Sphingomonadaceae</taxon>
        <taxon>Sphingomonas</taxon>
    </lineage>
</organism>
<gene>
    <name evidence="7" type="ORF">FHT02_001202</name>
</gene>
<evidence type="ECO:0000256" key="3">
    <source>
        <dbReference type="ARBA" id="ARBA00022723"/>
    </source>
</evidence>
<dbReference type="GO" id="GO:0046872">
    <property type="term" value="F:metal ion binding"/>
    <property type="evidence" value="ECO:0007669"/>
    <property type="project" value="UniProtKB-KW"/>
</dbReference>
<dbReference type="InterPro" id="IPR013785">
    <property type="entry name" value="Aldolase_TIM"/>
</dbReference>